<dbReference type="PANTHER" id="PTHR30632">
    <property type="entry name" value="MOLYBDATE-BINDING PERIPLASMIC PROTEIN"/>
    <property type="match status" value="1"/>
</dbReference>
<comment type="similarity">
    <text evidence="1">Belongs to the bacterial solute-binding protein ModA family.</text>
</comment>
<name>A0ABP5MM52_9MICC</name>
<dbReference type="NCBIfam" id="TIGR01256">
    <property type="entry name" value="modA"/>
    <property type="match status" value="1"/>
</dbReference>
<evidence type="ECO:0000313" key="5">
    <source>
        <dbReference type="EMBL" id="GAA2175622.1"/>
    </source>
</evidence>
<dbReference type="SUPFAM" id="SSF53850">
    <property type="entry name" value="Periplasmic binding protein-like II"/>
    <property type="match status" value="1"/>
</dbReference>
<dbReference type="Proteomes" id="UP001500974">
    <property type="component" value="Unassembled WGS sequence"/>
</dbReference>
<organism evidence="5 6">
    <name type="scientific">Arthrobacter parietis</name>
    <dbReference type="NCBI Taxonomy" id="271434"/>
    <lineage>
        <taxon>Bacteria</taxon>
        <taxon>Bacillati</taxon>
        <taxon>Actinomycetota</taxon>
        <taxon>Actinomycetes</taxon>
        <taxon>Micrococcales</taxon>
        <taxon>Micrococcaceae</taxon>
        <taxon>Arthrobacter</taxon>
    </lineage>
</organism>
<dbReference type="InterPro" id="IPR005950">
    <property type="entry name" value="ModA"/>
</dbReference>
<evidence type="ECO:0000256" key="1">
    <source>
        <dbReference type="ARBA" id="ARBA00009175"/>
    </source>
</evidence>
<protein>
    <submittedName>
        <fullName evidence="5">Molybdate ABC transporter substrate-binding protein</fullName>
    </submittedName>
</protein>
<dbReference type="EMBL" id="BAAAON010000002">
    <property type="protein sequence ID" value="GAA2175622.1"/>
    <property type="molecule type" value="Genomic_DNA"/>
</dbReference>
<feature type="signal peptide" evidence="4">
    <location>
        <begin position="1"/>
        <end position="27"/>
    </location>
</feature>
<dbReference type="PANTHER" id="PTHR30632:SF0">
    <property type="entry name" value="SULFATE-BINDING PROTEIN"/>
    <property type="match status" value="1"/>
</dbReference>
<dbReference type="Pfam" id="PF13531">
    <property type="entry name" value="SBP_bac_11"/>
    <property type="match status" value="1"/>
</dbReference>
<accession>A0ABP5MM52</accession>
<evidence type="ECO:0000256" key="2">
    <source>
        <dbReference type="ARBA" id="ARBA00022723"/>
    </source>
</evidence>
<keyword evidence="2" id="KW-0479">Metal-binding</keyword>
<proteinExistence type="inferred from homology"/>
<evidence type="ECO:0000313" key="6">
    <source>
        <dbReference type="Proteomes" id="UP001500974"/>
    </source>
</evidence>
<evidence type="ECO:0000256" key="4">
    <source>
        <dbReference type="SAM" id="SignalP"/>
    </source>
</evidence>
<keyword evidence="3 4" id="KW-0732">Signal</keyword>
<dbReference type="InterPro" id="IPR050682">
    <property type="entry name" value="ModA/WtpA"/>
</dbReference>
<dbReference type="RefSeq" id="WP_277359093.1">
    <property type="nucleotide sequence ID" value="NZ_BAAAON010000002.1"/>
</dbReference>
<gene>
    <name evidence="5" type="primary">modA</name>
    <name evidence="5" type="ORF">GCM10009784_18750</name>
</gene>
<evidence type="ECO:0000256" key="3">
    <source>
        <dbReference type="ARBA" id="ARBA00022729"/>
    </source>
</evidence>
<dbReference type="PIRSF" id="PIRSF004846">
    <property type="entry name" value="ModA"/>
    <property type="match status" value="1"/>
</dbReference>
<dbReference type="PROSITE" id="PS51257">
    <property type="entry name" value="PROKAR_LIPOPROTEIN"/>
    <property type="match status" value="1"/>
</dbReference>
<feature type="chain" id="PRO_5046886133" evidence="4">
    <location>
        <begin position="28"/>
        <end position="252"/>
    </location>
</feature>
<keyword evidence="6" id="KW-1185">Reference proteome</keyword>
<dbReference type="Gene3D" id="3.40.190.10">
    <property type="entry name" value="Periplasmic binding protein-like II"/>
    <property type="match status" value="2"/>
</dbReference>
<comment type="caution">
    <text evidence="5">The sequence shown here is derived from an EMBL/GenBank/DDBJ whole genome shotgun (WGS) entry which is preliminary data.</text>
</comment>
<sequence>MTRRLRRLVSAVVVVCALASCSNTDPAADGVLNVYAAASLQAPFEEIATEFEAVHPGLSVQLNLAGSSDLATQIIAGAPAEVFAPANTATMEQVAAEGLLASPSKTFATNVLTIAVAAGNPLGIESLESLTEPGIATVLCAPQVPCGAAAAAAQEVSGVWLEPVSEEGSVTDVLGKVSSGQADAGLVYVTDVDASGGAVDGVPFDAAAQAVNTYPIAAVGSSGDSASDFIDLVLGGSGQEILSSHGFGKPDQ</sequence>
<reference evidence="6" key="1">
    <citation type="journal article" date="2019" name="Int. J. Syst. Evol. Microbiol.">
        <title>The Global Catalogue of Microorganisms (GCM) 10K type strain sequencing project: providing services to taxonomists for standard genome sequencing and annotation.</title>
        <authorList>
            <consortium name="The Broad Institute Genomics Platform"/>
            <consortium name="The Broad Institute Genome Sequencing Center for Infectious Disease"/>
            <person name="Wu L."/>
            <person name="Ma J."/>
        </authorList>
    </citation>
    <scope>NUCLEOTIDE SEQUENCE [LARGE SCALE GENOMIC DNA]</scope>
    <source>
        <strain evidence="6">JCM 14917</strain>
    </source>
</reference>